<dbReference type="SUPFAM" id="SSF52540">
    <property type="entry name" value="P-loop containing nucleoside triphosphate hydrolases"/>
    <property type="match status" value="1"/>
</dbReference>
<dbReference type="EMBL" id="VIVQ01000002">
    <property type="protein sequence ID" value="TWE10498.1"/>
    <property type="molecule type" value="Genomic_DNA"/>
</dbReference>
<dbReference type="PANTHER" id="PTHR30121">
    <property type="entry name" value="UNCHARACTERIZED PROTEIN YJGR-RELATED"/>
    <property type="match status" value="1"/>
</dbReference>
<evidence type="ECO:0000259" key="1">
    <source>
        <dbReference type="Pfam" id="PF05872"/>
    </source>
</evidence>
<dbReference type="Proteomes" id="UP000318297">
    <property type="component" value="Unassembled WGS sequence"/>
</dbReference>
<organism evidence="2 3">
    <name type="scientific">Rudaeicoccus suwonensis</name>
    <dbReference type="NCBI Taxonomy" id="657409"/>
    <lineage>
        <taxon>Bacteria</taxon>
        <taxon>Bacillati</taxon>
        <taxon>Actinomycetota</taxon>
        <taxon>Actinomycetes</taxon>
        <taxon>Micrococcales</taxon>
        <taxon>Dermacoccaceae</taxon>
        <taxon>Rudaeicoccus</taxon>
    </lineage>
</organism>
<dbReference type="PANTHER" id="PTHR30121:SF6">
    <property type="entry name" value="SLR6007 PROTEIN"/>
    <property type="match status" value="1"/>
</dbReference>
<evidence type="ECO:0000313" key="3">
    <source>
        <dbReference type="Proteomes" id="UP000318297"/>
    </source>
</evidence>
<keyword evidence="2" id="KW-0347">Helicase</keyword>
<keyword evidence="2" id="KW-0547">Nucleotide-binding</keyword>
<sequence length="894" mass="98457">MTSVVYGRAALWHDPGPPTWFEQTGHTYATLEVVGAPRSADLVAEERQPWQVMRSTGLGVLADAALMPGCSAFEVRYVAQPGAVGTRIRTYLSAMARQPLSPVPGLAVAAAGSQLPHGFETRPPEQPLFDGTSVDVQDLGWAIVELRRREHVTFPEWDDIPAEFYYAVDSSTGDGSGWTKFWSRLMQTTSRVEVSLLFQQTELHPVELNVLGTIMTNLEQLSESHTEYDLYGNAQYLPACANAGIALDKWQNMFRRLKRPLLARFAVRGLPETAVTVATSLATALGERRDETQPHIMTVEAPRTPGTTQQAAFSFDTLELAPWGGDSIWQHERAPFSLMRMPYLYDISDAASLLVLPVPDESGVPGISLSRAITLRRHHDVDDMSDGLYLGYTLSHGERGREERIPLDAINRHTLVVGASGAGKTTTVLSLAHQLWTDHAIPFLAIETRKTEYRSLLMMDGMEQLVVVTLGNDSVSPLRLNILEPPPGVRCESYQGTVLSALKMALPLFAPQPQILTKALALVYENAGWDDDTTIEDNVEPPTIRDLLRAYDTVFNSVGYLGEAKNIGLAFKVRLESLLQGSKGRLLDTTRSSDFLELLSKPLVVELDDIADRDEKMIVSSFLLERVKAEATRRGPSQLRHVTILEEAHRLLTEDSGRQSESEGTGRADAVRAFCEAIAELRANGEGFILSSQHPNQLATAAVANTNTRLIHSMLSDDDREAMLKDLRADEPTRHIAARLAAGELLARWPGRDETELIKILPAEGINTRQGVTTAEVREHMGEHRNRTYQIRPYGLCASSVCPSGCEPEVRRRGRTIANQLEDPLRAASKLPKEKGFVSSALLIAGTAGSEVQTTYCAAVHASIDGYAFAIRQANDKTRQNLEHIVRKVTTPNG</sequence>
<dbReference type="InterPro" id="IPR051162">
    <property type="entry name" value="T4SS_component"/>
</dbReference>
<dbReference type="InterPro" id="IPR027417">
    <property type="entry name" value="P-loop_NTPase"/>
</dbReference>
<dbReference type="Pfam" id="PF05872">
    <property type="entry name" value="HerA_C"/>
    <property type="match status" value="1"/>
</dbReference>
<feature type="domain" description="Helicase HerA-like C-terminal" evidence="1">
    <location>
        <begin position="395"/>
        <end position="444"/>
    </location>
</feature>
<dbReference type="Gene3D" id="3.40.50.300">
    <property type="entry name" value="P-loop containing nucleotide triphosphate hydrolases"/>
    <property type="match status" value="2"/>
</dbReference>
<keyword evidence="2" id="KW-0378">Hydrolase</keyword>
<protein>
    <submittedName>
        <fullName evidence="2">DNA helicase HerA-like ATPase</fullName>
    </submittedName>
</protein>
<keyword evidence="2" id="KW-0067">ATP-binding</keyword>
<dbReference type="InterPro" id="IPR033186">
    <property type="entry name" value="HerA_C"/>
</dbReference>
<dbReference type="AlphaFoldDB" id="A0A561E4F4"/>
<proteinExistence type="predicted"/>
<reference evidence="2 3" key="1">
    <citation type="submission" date="2019-06" db="EMBL/GenBank/DDBJ databases">
        <title>Sequencing the genomes of 1000 actinobacteria strains.</title>
        <authorList>
            <person name="Klenk H.-P."/>
        </authorList>
    </citation>
    <scope>NUCLEOTIDE SEQUENCE [LARGE SCALE GENOMIC DNA]</scope>
    <source>
        <strain evidence="2 3">DSM 19560</strain>
    </source>
</reference>
<name>A0A561E4F4_9MICO</name>
<accession>A0A561E4F4</accession>
<evidence type="ECO:0000313" key="2">
    <source>
        <dbReference type="EMBL" id="TWE10498.1"/>
    </source>
</evidence>
<gene>
    <name evidence="2" type="ORF">BKA23_2864</name>
</gene>
<dbReference type="GO" id="GO:0004386">
    <property type="term" value="F:helicase activity"/>
    <property type="evidence" value="ECO:0007669"/>
    <property type="project" value="UniProtKB-KW"/>
</dbReference>
<keyword evidence="3" id="KW-1185">Reference proteome</keyword>
<comment type="caution">
    <text evidence="2">The sequence shown here is derived from an EMBL/GenBank/DDBJ whole genome shotgun (WGS) entry which is preliminary data.</text>
</comment>